<organism evidence="2 3">
    <name type="scientific">Rhizobium rhizophilum</name>
    <dbReference type="NCBI Taxonomy" id="1850373"/>
    <lineage>
        <taxon>Bacteria</taxon>
        <taxon>Pseudomonadati</taxon>
        <taxon>Pseudomonadota</taxon>
        <taxon>Alphaproteobacteria</taxon>
        <taxon>Hyphomicrobiales</taxon>
        <taxon>Rhizobiaceae</taxon>
        <taxon>Rhizobium/Agrobacterium group</taxon>
        <taxon>Rhizobium</taxon>
    </lineage>
</organism>
<evidence type="ECO:0000313" key="3">
    <source>
        <dbReference type="Proteomes" id="UP000309667"/>
    </source>
</evidence>
<reference evidence="2 3" key="1">
    <citation type="submission" date="2019-04" db="EMBL/GenBank/DDBJ databases">
        <title>Genome sequence of strain 7209-2.</title>
        <authorList>
            <person name="Gao J."/>
            <person name="Sun J."/>
        </authorList>
    </citation>
    <scope>NUCLEOTIDE SEQUENCE [LARGE SCALE GENOMIC DNA]</scope>
    <source>
        <strain evidence="2 3">7209-2</strain>
    </source>
</reference>
<dbReference type="Pfam" id="PF09347">
    <property type="entry name" value="DUF1989"/>
    <property type="match status" value="1"/>
</dbReference>
<name>A0ABY2QZP6_9HYPH</name>
<feature type="domain" description="DUF1989" evidence="1">
    <location>
        <begin position="55"/>
        <end position="221"/>
    </location>
</feature>
<proteinExistence type="predicted"/>
<dbReference type="InterPro" id="IPR017792">
    <property type="entry name" value="UAAP1"/>
</dbReference>
<keyword evidence="3" id="KW-1185">Reference proteome</keyword>
<dbReference type="PANTHER" id="PTHR31527">
    <property type="entry name" value="RE64534P"/>
    <property type="match status" value="1"/>
</dbReference>
<accession>A0ABY2QZP6</accession>
<gene>
    <name evidence="2" type="ORF">E9677_03470</name>
</gene>
<sequence>MTMHIRRSPEEIAANRARYEEHQKKGLEFAPKAPPAKSVKPALAIAADKIVHQEKLPGGWYWWTRVKANETLRIALDEGLSTVSVVAWNAEDPTERMNLPDTVKVQWTTGLGKGRVIFSDMGKVMFSITEDSSGAHDVLMGGSTASSNAKKYAGQNGPALRNTRDNFVLIATKAGLDKRDIPAALALFAPVRVDADGKFEWKPDLVSDGDYVDLRAEMDMIVGFSNCPHPLDPNPVYAPNPVSILRIAAIELTADDLCRTATAEAVRGFENNTFAAL</sequence>
<dbReference type="PANTHER" id="PTHR31527:SF0">
    <property type="entry name" value="RE64534P"/>
    <property type="match status" value="1"/>
</dbReference>
<dbReference type="Proteomes" id="UP000309667">
    <property type="component" value="Unassembled WGS sequence"/>
</dbReference>
<evidence type="ECO:0000313" key="2">
    <source>
        <dbReference type="EMBL" id="THV17067.1"/>
    </source>
</evidence>
<dbReference type="EMBL" id="STGT01000001">
    <property type="protein sequence ID" value="THV17067.1"/>
    <property type="molecule type" value="Genomic_DNA"/>
</dbReference>
<evidence type="ECO:0000259" key="1">
    <source>
        <dbReference type="Pfam" id="PF09347"/>
    </source>
</evidence>
<protein>
    <submittedName>
        <fullName evidence="2">DUF1989 domain-containing protein</fullName>
    </submittedName>
</protein>
<dbReference type="NCBIfam" id="TIGR03425">
    <property type="entry name" value="urea_degr_2"/>
    <property type="match status" value="1"/>
</dbReference>
<comment type="caution">
    <text evidence="2">The sequence shown here is derived from an EMBL/GenBank/DDBJ whole genome shotgun (WGS) entry which is preliminary data.</text>
</comment>
<dbReference type="InterPro" id="IPR018959">
    <property type="entry name" value="DUF1989"/>
</dbReference>